<feature type="compositionally biased region" description="Polar residues" evidence="6">
    <location>
        <begin position="703"/>
        <end position="715"/>
    </location>
</feature>
<feature type="compositionally biased region" description="Polar residues" evidence="6">
    <location>
        <begin position="86"/>
        <end position="96"/>
    </location>
</feature>
<keyword evidence="4" id="KW-0597">Phosphoprotein</keyword>
<accession>A0ABM1E587</accession>
<feature type="region of interest" description="Disordered" evidence="6">
    <location>
        <begin position="310"/>
        <end position="488"/>
    </location>
</feature>
<proteinExistence type="inferred from homology"/>
<sequence>MFLSVQSLENKQVRAIKHKGDQSADEKGTGASQKKFTGNDANNSVSNTYTSLHKRKSPFANKNSTENKRDGTRACKLVKRSESCRPFTSSGQQPLSTKHAAARPHEDGGITMRERLETWRKMKENRATEPKPQQKPKVWNSVMNASATGQEHRPLTAKVGKPVTRHQSVSRPVGKPTRNMMATAKPTREAPMAVMLTKGSPSVKNTRKSFSSHFHDKVMNPQQEAKIWNSTTNSVSASVEEPKPVKPMTTKMGKPVVRKSSMTKPVAKHTTNMATKKSTNVATVLAKRSPNLKNIRKSISSQFRRSTVALPTATTSRNSAIARSPRSQLIKKKVPGSDKPQRASLNNAANGSANNSTVSRVTPSRQHILTTPKAPSSGTEMTSQKRRRRTNSFTLELDESNSRDLPVATPPIKQKRRTVHFSSKLSGSAEGHFKPVKTPGRSSIPLPSPAPKECRRRPSLLTPTKVSPRRRSVATMQRRSPRKSISTPLQGRKVEKENIKQKLNTWLESRSKTPTRYRHMMCFGCHPHNKALPQEKRNLKSRVSMPTLARPAKPKPVGQFLEETLASMGDAIVKRQDLVFEELSGLLQECNQLVDEGCPTESITEWLDEIAEQMPLAKHTAKYWVVQSRLVERTGDTAAVLEVFNRAIARHAAKPAEELAMAMQQFLERLQKKSQPVETAAPSGGHETNLFTDSGNEIYGDTPNGSDVSHGTSASSKRKYRRRWTEGAPSLSLATNDGKVVVSSGNRGRQALQECNMFESTVVKYSISTNTPIFRKVKSALDLDLPTPSAIVTPVRRSTRWELSGASLPSMLADHDKCVRNLEELTEDDKENLVYKPNDALQISY</sequence>
<evidence type="ECO:0000256" key="1">
    <source>
        <dbReference type="ARBA" id="ARBA00004245"/>
    </source>
</evidence>
<dbReference type="InterPro" id="IPR029197">
    <property type="entry name" value="CKAP2_C"/>
</dbReference>
<dbReference type="GeneID" id="106808948"/>
<feature type="region of interest" description="Disordered" evidence="6">
    <location>
        <begin position="1"/>
        <end position="111"/>
    </location>
</feature>
<feature type="domain" description="Cytoskeleton-associated protein 2 C-terminal" evidence="7">
    <location>
        <begin position="574"/>
        <end position="841"/>
    </location>
</feature>
<feature type="compositionally biased region" description="Polar residues" evidence="6">
    <location>
        <begin position="1"/>
        <end position="10"/>
    </location>
</feature>
<evidence type="ECO:0000256" key="4">
    <source>
        <dbReference type="ARBA" id="ARBA00022553"/>
    </source>
</evidence>
<reference evidence="9" key="1">
    <citation type="submission" date="2025-08" db="UniProtKB">
        <authorList>
            <consortium name="RefSeq"/>
        </authorList>
    </citation>
    <scope>IDENTIFICATION</scope>
</reference>
<feature type="compositionally biased region" description="Basic and acidic residues" evidence="6">
    <location>
        <begin position="18"/>
        <end position="28"/>
    </location>
</feature>
<evidence type="ECO:0000256" key="5">
    <source>
        <dbReference type="ARBA" id="ARBA00023212"/>
    </source>
</evidence>
<evidence type="ECO:0000256" key="2">
    <source>
        <dbReference type="ARBA" id="ARBA00009468"/>
    </source>
</evidence>
<dbReference type="RefSeq" id="XP_014667358.1">
    <property type="nucleotide sequence ID" value="XM_014811872.1"/>
</dbReference>
<feature type="region of interest" description="Disordered" evidence="6">
    <location>
        <begin position="160"/>
        <end position="179"/>
    </location>
</feature>
<dbReference type="PANTHER" id="PTHR16076:SF8">
    <property type="entry name" value="CYTOSKELETON-ASSOCIATED PROTEIN 2"/>
    <property type="match status" value="1"/>
</dbReference>
<organism evidence="8 9">
    <name type="scientific">Priapulus caudatus</name>
    <name type="common">Priapulid worm</name>
    <dbReference type="NCBI Taxonomy" id="37621"/>
    <lineage>
        <taxon>Eukaryota</taxon>
        <taxon>Metazoa</taxon>
        <taxon>Ecdysozoa</taxon>
        <taxon>Scalidophora</taxon>
        <taxon>Priapulida</taxon>
        <taxon>Priapulimorpha</taxon>
        <taxon>Priapulimorphida</taxon>
        <taxon>Priapulidae</taxon>
        <taxon>Priapulus</taxon>
    </lineage>
</organism>
<feature type="compositionally biased region" description="Polar residues" evidence="6">
    <location>
        <begin position="474"/>
        <end position="488"/>
    </location>
</feature>
<dbReference type="InterPro" id="IPR026165">
    <property type="entry name" value="CKAP2_fam"/>
</dbReference>
<comment type="similarity">
    <text evidence="2">Belongs to the CKAP2 family.</text>
</comment>
<evidence type="ECO:0000256" key="3">
    <source>
        <dbReference type="ARBA" id="ARBA00022490"/>
    </source>
</evidence>
<feature type="compositionally biased region" description="Polar residues" evidence="6">
    <location>
        <begin position="30"/>
        <end position="51"/>
    </location>
</feature>
<evidence type="ECO:0000256" key="6">
    <source>
        <dbReference type="SAM" id="MobiDB-lite"/>
    </source>
</evidence>
<evidence type="ECO:0000259" key="7">
    <source>
        <dbReference type="Pfam" id="PF15297"/>
    </source>
</evidence>
<dbReference type="Pfam" id="PF15297">
    <property type="entry name" value="CKAP2_C"/>
    <property type="match status" value="1"/>
</dbReference>
<feature type="region of interest" description="Disordered" evidence="6">
    <location>
        <begin position="675"/>
        <end position="722"/>
    </location>
</feature>
<dbReference type="Proteomes" id="UP000695022">
    <property type="component" value="Unplaced"/>
</dbReference>
<evidence type="ECO:0000313" key="9">
    <source>
        <dbReference type="RefSeq" id="XP_014667358.1"/>
    </source>
</evidence>
<feature type="compositionally biased region" description="Polar residues" evidence="6">
    <location>
        <begin position="357"/>
        <end position="382"/>
    </location>
</feature>
<dbReference type="PANTHER" id="PTHR16076">
    <property type="entry name" value="CYTOSKELETON ASSOCIATED PROTEIN 2-RELATED"/>
    <property type="match status" value="1"/>
</dbReference>
<name>A0ABM1E587_PRICU</name>
<evidence type="ECO:0000313" key="8">
    <source>
        <dbReference type="Proteomes" id="UP000695022"/>
    </source>
</evidence>
<feature type="compositionally biased region" description="Polar residues" evidence="6">
    <location>
        <begin position="312"/>
        <end position="327"/>
    </location>
</feature>
<comment type="subcellular location">
    <subcellularLocation>
        <location evidence="1">Cytoplasm</location>
        <location evidence="1">Cytoskeleton</location>
    </subcellularLocation>
</comment>
<protein>
    <submittedName>
        <fullName evidence="9">Cytoskeleton-associated protein 2-like isoform X1</fullName>
    </submittedName>
</protein>
<feature type="compositionally biased region" description="Low complexity" evidence="6">
    <location>
        <begin position="343"/>
        <end position="356"/>
    </location>
</feature>
<keyword evidence="5" id="KW-0206">Cytoskeleton</keyword>
<keyword evidence="3" id="KW-0963">Cytoplasm</keyword>
<feature type="compositionally biased region" description="Basic and acidic residues" evidence="6">
    <location>
        <begin position="65"/>
        <end position="83"/>
    </location>
</feature>
<gene>
    <name evidence="9" type="primary">LOC106808948</name>
</gene>
<keyword evidence="8" id="KW-1185">Reference proteome</keyword>